<dbReference type="RefSeq" id="XP_004333841.1">
    <property type="nucleotide sequence ID" value="XM_004333793.1"/>
</dbReference>
<dbReference type="AlphaFoldDB" id="L8GGF2"/>
<dbReference type="GeneID" id="14912227"/>
<evidence type="ECO:0000256" key="1">
    <source>
        <dbReference type="SAM" id="MobiDB-lite"/>
    </source>
</evidence>
<reference evidence="2 3" key="1">
    <citation type="journal article" date="2013" name="Genome Biol.">
        <title>Genome of Acanthamoeba castellanii highlights extensive lateral gene transfer and early evolution of tyrosine kinase signaling.</title>
        <authorList>
            <person name="Clarke M."/>
            <person name="Lohan A.J."/>
            <person name="Liu B."/>
            <person name="Lagkouvardos I."/>
            <person name="Roy S."/>
            <person name="Zafar N."/>
            <person name="Bertelli C."/>
            <person name="Schilde C."/>
            <person name="Kianianmomeni A."/>
            <person name="Burglin T.R."/>
            <person name="Frech C."/>
            <person name="Turcotte B."/>
            <person name="Kopec K.O."/>
            <person name="Synnott J.M."/>
            <person name="Choo C."/>
            <person name="Paponov I."/>
            <person name="Finkler A."/>
            <person name="Soon Heng Tan C."/>
            <person name="Hutchins A.P."/>
            <person name="Weinmeier T."/>
            <person name="Rattei T."/>
            <person name="Chu J.S."/>
            <person name="Gimenez G."/>
            <person name="Irimia M."/>
            <person name="Rigden D.J."/>
            <person name="Fitzpatrick D.A."/>
            <person name="Lorenzo-Morales J."/>
            <person name="Bateman A."/>
            <person name="Chiu C.H."/>
            <person name="Tang P."/>
            <person name="Hegemann P."/>
            <person name="Fromm H."/>
            <person name="Raoult D."/>
            <person name="Greub G."/>
            <person name="Miranda-Saavedra D."/>
            <person name="Chen N."/>
            <person name="Nash P."/>
            <person name="Ginger M.L."/>
            <person name="Horn M."/>
            <person name="Schaap P."/>
            <person name="Caler L."/>
            <person name="Loftus B."/>
        </authorList>
    </citation>
    <scope>NUCLEOTIDE SEQUENCE [LARGE SCALE GENOMIC DNA]</scope>
    <source>
        <strain evidence="2 3">Neff</strain>
    </source>
</reference>
<gene>
    <name evidence="2" type="ORF">ACA1_363270</name>
</gene>
<evidence type="ECO:0000313" key="3">
    <source>
        <dbReference type="Proteomes" id="UP000011083"/>
    </source>
</evidence>
<protein>
    <submittedName>
        <fullName evidence="2">Uncharacterized protein</fullName>
    </submittedName>
</protein>
<evidence type="ECO:0000313" key="2">
    <source>
        <dbReference type="EMBL" id="ELR11828.1"/>
    </source>
</evidence>
<organism evidence="2 3">
    <name type="scientific">Acanthamoeba castellanii (strain ATCC 30010 / Neff)</name>
    <dbReference type="NCBI Taxonomy" id="1257118"/>
    <lineage>
        <taxon>Eukaryota</taxon>
        <taxon>Amoebozoa</taxon>
        <taxon>Discosea</taxon>
        <taxon>Longamoebia</taxon>
        <taxon>Centramoebida</taxon>
        <taxon>Acanthamoebidae</taxon>
        <taxon>Acanthamoeba</taxon>
    </lineage>
</organism>
<feature type="compositionally biased region" description="Polar residues" evidence="1">
    <location>
        <begin position="286"/>
        <end position="295"/>
    </location>
</feature>
<accession>L8GGF2</accession>
<proteinExistence type="predicted"/>
<feature type="compositionally biased region" description="Acidic residues" evidence="1">
    <location>
        <begin position="255"/>
        <end position="284"/>
    </location>
</feature>
<keyword evidence="3" id="KW-1185">Reference proteome</keyword>
<name>L8GGF2_ACACF</name>
<sequence length="295" mass="33069">MQDLKKIRKRLRQEVDAADAPIKALEYHADDIKKEAKRRRLCLLQIAADLRKATELVESSAKTNLYVADLINGLFNRNFIGEDLALGRLFDTITQKRAIDLLRVIKKHEETTSLQQAEAPCGVDSRLYELIRGKIKDIVDVCYETTLESHPYLATNKTDHDGEFECFAGEKVYLLGSAQDGAVKAVEEWRRPDYDAFALLNWANANRDGFPAADFELATVEDKRRKAYAHDSLTLKIPAVLVFVNPLEPLTTAAGDDDGESDDESDEKDSDDDDEEKDDPEISDEAANTTTSTTV</sequence>
<dbReference type="EMBL" id="KB008147">
    <property type="protein sequence ID" value="ELR11828.1"/>
    <property type="molecule type" value="Genomic_DNA"/>
</dbReference>
<dbReference type="KEGG" id="acan:ACA1_363270"/>
<feature type="region of interest" description="Disordered" evidence="1">
    <location>
        <begin position="251"/>
        <end position="295"/>
    </location>
</feature>
<dbReference type="VEuPathDB" id="AmoebaDB:ACA1_363270"/>
<dbReference type="Proteomes" id="UP000011083">
    <property type="component" value="Unassembled WGS sequence"/>
</dbReference>